<dbReference type="Pfam" id="PF08241">
    <property type="entry name" value="Methyltransf_11"/>
    <property type="match status" value="1"/>
</dbReference>
<sequence length="203" mass="23655">MNKKLIEKFNSQAKTYDRMREKHFQQKWRKKLIGEAKGHVLELAVGAGGNFPFYRLEEIDSITAVDFSPEMLHKARKGAHLYHLPVRFIESDIEKLVFEKHKFDTVISTLSFCGYRNPLQILENVSTWCKPNGQVLLLEHGISSNFIVSKIQKAMDPFAVKTVGCHQDRNIMELISRSPLDIQKAEHHWMDVFHLIWAKPRKE</sequence>
<dbReference type="GO" id="GO:0032259">
    <property type="term" value="P:methylation"/>
    <property type="evidence" value="ECO:0007669"/>
    <property type="project" value="UniProtKB-KW"/>
</dbReference>
<dbReference type="InterPro" id="IPR052356">
    <property type="entry name" value="Thiol_S-MT"/>
</dbReference>
<dbReference type="EC" id="2.1.-.-" evidence="2"/>
<dbReference type="EMBL" id="JAUHTR010000001">
    <property type="protein sequence ID" value="MDN4523051.1"/>
    <property type="molecule type" value="Genomic_DNA"/>
</dbReference>
<accession>A0ABT8HQN1</accession>
<dbReference type="GO" id="GO:0008168">
    <property type="term" value="F:methyltransferase activity"/>
    <property type="evidence" value="ECO:0007669"/>
    <property type="project" value="UniProtKB-KW"/>
</dbReference>
<dbReference type="PANTHER" id="PTHR45036">
    <property type="entry name" value="METHYLTRANSFERASE LIKE 7B"/>
    <property type="match status" value="1"/>
</dbReference>
<dbReference type="CDD" id="cd02440">
    <property type="entry name" value="AdoMet_MTases"/>
    <property type="match status" value="1"/>
</dbReference>
<evidence type="ECO:0000313" key="3">
    <source>
        <dbReference type="Proteomes" id="UP001172721"/>
    </source>
</evidence>
<dbReference type="SUPFAM" id="SSF53335">
    <property type="entry name" value="S-adenosyl-L-methionine-dependent methyltransferases"/>
    <property type="match status" value="1"/>
</dbReference>
<keyword evidence="2" id="KW-0489">Methyltransferase</keyword>
<dbReference type="InterPro" id="IPR029063">
    <property type="entry name" value="SAM-dependent_MTases_sf"/>
</dbReference>
<feature type="domain" description="Methyltransferase type 11" evidence="1">
    <location>
        <begin position="43"/>
        <end position="136"/>
    </location>
</feature>
<comment type="caution">
    <text evidence="2">The sequence shown here is derived from an EMBL/GenBank/DDBJ whole genome shotgun (WGS) entry which is preliminary data.</text>
</comment>
<evidence type="ECO:0000313" key="2">
    <source>
        <dbReference type="EMBL" id="MDN4523051.1"/>
    </source>
</evidence>
<dbReference type="Gene3D" id="3.40.50.150">
    <property type="entry name" value="Vaccinia Virus protein VP39"/>
    <property type="match status" value="1"/>
</dbReference>
<keyword evidence="3" id="KW-1185">Reference proteome</keyword>
<dbReference type="RefSeq" id="WP_301164117.1">
    <property type="nucleotide sequence ID" value="NZ_JAUHTR010000001.1"/>
</dbReference>
<dbReference type="PANTHER" id="PTHR45036:SF1">
    <property type="entry name" value="METHYLTRANSFERASE LIKE 7A"/>
    <property type="match status" value="1"/>
</dbReference>
<dbReference type="InterPro" id="IPR013216">
    <property type="entry name" value="Methyltransf_11"/>
</dbReference>
<name>A0ABT8HQN1_9BACL</name>
<keyword evidence="2" id="KW-0808">Transferase</keyword>
<evidence type="ECO:0000259" key="1">
    <source>
        <dbReference type="Pfam" id="PF08241"/>
    </source>
</evidence>
<dbReference type="Proteomes" id="UP001172721">
    <property type="component" value="Unassembled WGS sequence"/>
</dbReference>
<organism evidence="2 3">
    <name type="scientific">Fictibacillus fluitans</name>
    <dbReference type="NCBI Taxonomy" id="3058422"/>
    <lineage>
        <taxon>Bacteria</taxon>
        <taxon>Bacillati</taxon>
        <taxon>Bacillota</taxon>
        <taxon>Bacilli</taxon>
        <taxon>Bacillales</taxon>
        <taxon>Fictibacillaceae</taxon>
        <taxon>Fictibacillus</taxon>
    </lineage>
</organism>
<proteinExistence type="predicted"/>
<gene>
    <name evidence="2" type="ORF">QYB97_01115</name>
</gene>
<reference evidence="2" key="1">
    <citation type="submission" date="2023-07" db="EMBL/GenBank/DDBJ databases">
        <title>Fictibacillus sp. isolated from freshwater pond.</title>
        <authorList>
            <person name="Kirdat K."/>
            <person name="Bhat A."/>
            <person name="Mourya A."/>
            <person name="Yadav A."/>
        </authorList>
    </citation>
    <scope>NUCLEOTIDE SEQUENCE</scope>
    <source>
        <strain evidence="2">NE201</strain>
    </source>
</reference>
<protein>
    <submittedName>
        <fullName evidence="2">Class I SAM-dependent methyltransferase</fullName>
        <ecNumber evidence="2">2.1.-.-</ecNumber>
    </submittedName>
</protein>